<dbReference type="GO" id="GO:0071949">
    <property type="term" value="F:FAD binding"/>
    <property type="evidence" value="ECO:0007669"/>
    <property type="project" value="InterPro"/>
</dbReference>
<keyword evidence="3" id="KW-0274">FAD</keyword>
<reference evidence="6" key="1">
    <citation type="submission" date="2023-06" db="EMBL/GenBank/DDBJ databases">
        <title>Genome-scale phylogeny and comparative genomics of the fungal order Sordariales.</title>
        <authorList>
            <consortium name="Lawrence Berkeley National Laboratory"/>
            <person name="Hensen N."/>
            <person name="Bonometti L."/>
            <person name="Westerberg I."/>
            <person name="Brannstrom I.O."/>
            <person name="Guillou S."/>
            <person name="Cros-Aarteil S."/>
            <person name="Calhoun S."/>
            <person name="Haridas S."/>
            <person name="Kuo A."/>
            <person name="Mondo S."/>
            <person name="Pangilinan J."/>
            <person name="Riley R."/>
            <person name="LaButti K."/>
            <person name="Andreopoulos B."/>
            <person name="Lipzen A."/>
            <person name="Chen C."/>
            <person name="Yanf M."/>
            <person name="Daum C."/>
            <person name="Ng V."/>
            <person name="Clum A."/>
            <person name="Steindorff A."/>
            <person name="Ohm R."/>
            <person name="Martin F."/>
            <person name="Silar P."/>
            <person name="Natvig D."/>
            <person name="Lalanne C."/>
            <person name="Gautier V."/>
            <person name="Ament-velasquez S.L."/>
            <person name="Kruys A."/>
            <person name="Hutchinson M.I."/>
            <person name="Powell A.J."/>
            <person name="Barry K."/>
            <person name="Miller A.N."/>
            <person name="Grigoriev I.V."/>
            <person name="Debuchy R."/>
            <person name="Gladieux P."/>
            <person name="Thoren M.H."/>
            <person name="Johannesson H."/>
        </authorList>
    </citation>
    <scope>NUCLEOTIDE SEQUENCE</scope>
    <source>
        <strain evidence="6">SMH2392-1A</strain>
    </source>
</reference>
<name>A0AA40B2Z2_9PEZI</name>
<evidence type="ECO:0000313" key="7">
    <source>
        <dbReference type="Proteomes" id="UP001172101"/>
    </source>
</evidence>
<dbReference type="AlphaFoldDB" id="A0AA40B2Z2"/>
<feature type="domain" description="FAD-binding PCMH-type" evidence="5">
    <location>
        <begin position="43"/>
        <end position="216"/>
    </location>
</feature>
<dbReference type="InterPro" id="IPR016169">
    <property type="entry name" value="FAD-bd_PCMH_sub2"/>
</dbReference>
<keyword evidence="4" id="KW-0560">Oxidoreductase</keyword>
<keyword evidence="7" id="KW-1185">Reference proteome</keyword>
<dbReference type="Gene3D" id="3.30.465.10">
    <property type="match status" value="1"/>
</dbReference>
<sequence length="470" mass="51013">MGNYPSALQQCIDTVGNGRSGFAAYPSNPFYQISWTKPYNLDVRVTPAAVVRPQTAEDISGIIQCATVNNVKVQAKSGGHSYANYGLGGDSGAVAIDLVNFQHFNMDKTTWQATIGAGFRLGEVTKRLHGAGGRAIAHGVCPDVGIGGHATIGGLGPMSRMWGSCLDHVIEVEVVTADGKIQRANDNKNSDLFWALKGAAASFGVITEFVVRTHSEPANVVQYSYSLNFGTQAEMASYYSAWQDLISNPGLDRRFGSLFIMMPLGAIITGTFYGTDDEYHASGIPAYLPKSDNQVVANDWLGSITHDGENEALYLSNLPNPFYSKSIGFKREDMISREGIKKLFSWVDKQDKGTLLWAIIFDAAGGAIGDVAMNGTAFAHRDKILFYQSYGIGFPLSDKTKKFLTGFHNQVLSVAPTGTFGTYAGYVDPALTDGQEQYWGPNLAQLQNTKLRWDPLDIFHNPQSVRPIAS</sequence>
<dbReference type="Pfam" id="PF01565">
    <property type="entry name" value="FAD_binding_4"/>
    <property type="match status" value="1"/>
</dbReference>
<organism evidence="6 7">
    <name type="scientific">Lasiosphaeria miniovina</name>
    <dbReference type="NCBI Taxonomy" id="1954250"/>
    <lineage>
        <taxon>Eukaryota</taxon>
        <taxon>Fungi</taxon>
        <taxon>Dikarya</taxon>
        <taxon>Ascomycota</taxon>
        <taxon>Pezizomycotina</taxon>
        <taxon>Sordariomycetes</taxon>
        <taxon>Sordariomycetidae</taxon>
        <taxon>Sordariales</taxon>
        <taxon>Lasiosphaeriaceae</taxon>
        <taxon>Lasiosphaeria</taxon>
    </lineage>
</organism>
<dbReference type="SUPFAM" id="SSF56176">
    <property type="entry name" value="FAD-binding/transporter-associated domain-like"/>
    <property type="match status" value="1"/>
</dbReference>
<dbReference type="PROSITE" id="PS51387">
    <property type="entry name" value="FAD_PCMH"/>
    <property type="match status" value="1"/>
</dbReference>
<dbReference type="GeneID" id="85316506"/>
<dbReference type="InterPro" id="IPR036318">
    <property type="entry name" value="FAD-bd_PCMH-like_sf"/>
</dbReference>
<protein>
    <recommendedName>
        <fullName evidence="5">FAD-binding PCMH-type domain-containing protein</fullName>
    </recommendedName>
</protein>
<evidence type="ECO:0000259" key="5">
    <source>
        <dbReference type="PROSITE" id="PS51387"/>
    </source>
</evidence>
<evidence type="ECO:0000256" key="1">
    <source>
        <dbReference type="ARBA" id="ARBA00005466"/>
    </source>
</evidence>
<dbReference type="GO" id="GO:0016491">
    <property type="term" value="F:oxidoreductase activity"/>
    <property type="evidence" value="ECO:0007669"/>
    <property type="project" value="UniProtKB-KW"/>
</dbReference>
<dbReference type="PROSITE" id="PS00862">
    <property type="entry name" value="OX2_COVAL_FAD"/>
    <property type="match status" value="1"/>
</dbReference>
<evidence type="ECO:0000256" key="4">
    <source>
        <dbReference type="ARBA" id="ARBA00023002"/>
    </source>
</evidence>
<dbReference type="EMBL" id="JAUIRO010000002">
    <property type="protein sequence ID" value="KAK0726716.1"/>
    <property type="molecule type" value="Genomic_DNA"/>
</dbReference>
<evidence type="ECO:0000256" key="3">
    <source>
        <dbReference type="ARBA" id="ARBA00022827"/>
    </source>
</evidence>
<dbReference type="RefSeq" id="XP_060299572.1">
    <property type="nucleotide sequence ID" value="XM_060433235.1"/>
</dbReference>
<dbReference type="InterPro" id="IPR012951">
    <property type="entry name" value="BBE"/>
</dbReference>
<evidence type="ECO:0000313" key="6">
    <source>
        <dbReference type="EMBL" id="KAK0726716.1"/>
    </source>
</evidence>
<proteinExistence type="inferred from homology"/>
<dbReference type="InterPro" id="IPR006094">
    <property type="entry name" value="Oxid_FAD_bind_N"/>
</dbReference>
<dbReference type="PANTHER" id="PTHR42973:SF17">
    <property type="entry name" value="OXIDASE, PUTATIVE (AFU_ORTHOLOGUE AFUA_6G14340)-RELATED"/>
    <property type="match status" value="1"/>
</dbReference>
<gene>
    <name evidence="6" type="ORF">B0T26DRAFT_101342</name>
</gene>
<evidence type="ECO:0000256" key="2">
    <source>
        <dbReference type="ARBA" id="ARBA00022630"/>
    </source>
</evidence>
<dbReference type="PANTHER" id="PTHR42973">
    <property type="entry name" value="BINDING OXIDOREDUCTASE, PUTATIVE (AFU_ORTHOLOGUE AFUA_1G17690)-RELATED"/>
    <property type="match status" value="1"/>
</dbReference>
<keyword evidence="2" id="KW-0285">Flavoprotein</keyword>
<dbReference type="InterPro" id="IPR016166">
    <property type="entry name" value="FAD-bd_PCMH"/>
</dbReference>
<dbReference type="Gene3D" id="3.40.462.20">
    <property type="match status" value="1"/>
</dbReference>
<dbReference type="Proteomes" id="UP001172101">
    <property type="component" value="Unassembled WGS sequence"/>
</dbReference>
<comment type="caution">
    <text evidence="6">The sequence shown here is derived from an EMBL/GenBank/DDBJ whole genome shotgun (WGS) entry which is preliminary data.</text>
</comment>
<dbReference type="Pfam" id="PF08031">
    <property type="entry name" value="BBE"/>
    <property type="match status" value="1"/>
</dbReference>
<comment type="similarity">
    <text evidence="1">Belongs to the oxygen-dependent FAD-linked oxidoreductase family.</text>
</comment>
<dbReference type="InterPro" id="IPR006093">
    <property type="entry name" value="Oxy_OxRdtase_FAD_BS"/>
</dbReference>
<dbReference type="InterPro" id="IPR050416">
    <property type="entry name" value="FAD-linked_Oxidoreductase"/>
</dbReference>
<accession>A0AA40B2Z2</accession>